<protein>
    <submittedName>
        <fullName evidence="12">Uncharacterized protein LOC112050313</fullName>
    </submittedName>
</protein>
<keyword evidence="5 9" id="KW-1133">Transmembrane helix</keyword>
<evidence type="ECO:0000313" key="12">
    <source>
        <dbReference type="RefSeq" id="XP_023944327.2"/>
    </source>
</evidence>
<dbReference type="RefSeq" id="XP_023944327.2">
    <property type="nucleotide sequence ID" value="XM_024088559.2"/>
</dbReference>
<evidence type="ECO:0000256" key="1">
    <source>
        <dbReference type="ARBA" id="ARBA00004589"/>
    </source>
</evidence>
<evidence type="ECO:0000313" key="11">
    <source>
        <dbReference type="Proteomes" id="UP001652582"/>
    </source>
</evidence>
<feature type="transmembrane region" description="Helical" evidence="9">
    <location>
        <begin position="128"/>
        <end position="147"/>
    </location>
</feature>
<dbReference type="CDD" id="cd23589">
    <property type="entry name" value="TFP_LU_ECD_Rtv"/>
    <property type="match status" value="1"/>
</dbReference>
<keyword evidence="6 9" id="KW-0472">Membrane</keyword>
<proteinExistence type="predicted"/>
<dbReference type="PANTHER" id="PTHR33562:SF22">
    <property type="entry name" value="PROTEIN QUIVER"/>
    <property type="match status" value="1"/>
</dbReference>
<dbReference type="Pfam" id="PF17064">
    <property type="entry name" value="QVR"/>
    <property type="match status" value="1"/>
</dbReference>
<dbReference type="InterPro" id="IPR031424">
    <property type="entry name" value="QVR-like"/>
</dbReference>
<dbReference type="PANTHER" id="PTHR33562">
    <property type="entry name" value="ATILLA, ISOFORM B-RELATED-RELATED"/>
    <property type="match status" value="1"/>
</dbReference>
<dbReference type="KEGG" id="bany:112050313"/>
<keyword evidence="8" id="KW-0449">Lipoprotein</keyword>
<evidence type="ECO:0000256" key="8">
    <source>
        <dbReference type="ARBA" id="ARBA00023288"/>
    </source>
</evidence>
<evidence type="ECO:0000256" key="10">
    <source>
        <dbReference type="SAM" id="SignalP"/>
    </source>
</evidence>
<feature type="chain" id="PRO_5045467889" evidence="10">
    <location>
        <begin position="23"/>
        <end position="151"/>
    </location>
</feature>
<keyword evidence="11" id="KW-1185">Reference proteome</keyword>
<organism evidence="11 12">
    <name type="scientific">Bicyclus anynana</name>
    <name type="common">Squinting bush brown butterfly</name>
    <dbReference type="NCBI Taxonomy" id="110368"/>
    <lineage>
        <taxon>Eukaryota</taxon>
        <taxon>Metazoa</taxon>
        <taxon>Ecdysozoa</taxon>
        <taxon>Arthropoda</taxon>
        <taxon>Hexapoda</taxon>
        <taxon>Insecta</taxon>
        <taxon>Pterygota</taxon>
        <taxon>Neoptera</taxon>
        <taxon>Endopterygota</taxon>
        <taxon>Lepidoptera</taxon>
        <taxon>Glossata</taxon>
        <taxon>Ditrysia</taxon>
        <taxon>Papilionoidea</taxon>
        <taxon>Nymphalidae</taxon>
        <taxon>Satyrinae</taxon>
        <taxon>Satyrini</taxon>
        <taxon>Mycalesina</taxon>
        <taxon>Bicyclus</taxon>
    </lineage>
</organism>
<evidence type="ECO:0000256" key="9">
    <source>
        <dbReference type="SAM" id="Phobius"/>
    </source>
</evidence>
<dbReference type="InterPro" id="IPR050975">
    <property type="entry name" value="Sleep_regulator"/>
</dbReference>
<comment type="subcellular location">
    <subcellularLocation>
        <location evidence="1">Membrane</location>
        <topology evidence="1">Lipid-anchor</topology>
        <topology evidence="1">GPI-anchor</topology>
    </subcellularLocation>
</comment>
<evidence type="ECO:0000256" key="3">
    <source>
        <dbReference type="ARBA" id="ARBA00022692"/>
    </source>
</evidence>
<keyword evidence="4 10" id="KW-0732">Signal</keyword>
<dbReference type="OrthoDB" id="9988013at2759"/>
<keyword evidence="7" id="KW-0325">Glycoprotein</keyword>
<sequence length="151" mass="16991">MNYQTVFLFVLVGVLVIRDANCLQKRCIKCRSRGVQGTCGDPFPFNVTEPEAEVGIHVVACPSGWCGKMIEGTTGAFRTDDYGAATQRMCLQRSPSDDEERCAYTMWNHKKVYMCFCNGDLCNSAYKISVPPIIMLGSIIVVVYNYFQFRL</sequence>
<evidence type="ECO:0000256" key="5">
    <source>
        <dbReference type="ARBA" id="ARBA00022989"/>
    </source>
</evidence>
<dbReference type="GeneID" id="112050313"/>
<name>A0A6J1NH80_BICAN</name>
<dbReference type="Proteomes" id="UP001652582">
    <property type="component" value="Chromosome 6"/>
</dbReference>
<dbReference type="GO" id="GO:0098552">
    <property type="term" value="C:side of membrane"/>
    <property type="evidence" value="ECO:0007669"/>
    <property type="project" value="UniProtKB-KW"/>
</dbReference>
<evidence type="ECO:0000256" key="7">
    <source>
        <dbReference type="ARBA" id="ARBA00023180"/>
    </source>
</evidence>
<accession>A0A6J1NH80</accession>
<dbReference type="GO" id="GO:0032222">
    <property type="term" value="P:regulation of synaptic transmission, cholinergic"/>
    <property type="evidence" value="ECO:0007669"/>
    <property type="project" value="InterPro"/>
</dbReference>
<evidence type="ECO:0000256" key="2">
    <source>
        <dbReference type="ARBA" id="ARBA00022622"/>
    </source>
</evidence>
<dbReference type="GO" id="GO:0030431">
    <property type="term" value="P:sleep"/>
    <property type="evidence" value="ECO:0007669"/>
    <property type="project" value="InterPro"/>
</dbReference>
<keyword evidence="2" id="KW-0336">GPI-anchor</keyword>
<evidence type="ECO:0000256" key="6">
    <source>
        <dbReference type="ARBA" id="ARBA00023136"/>
    </source>
</evidence>
<reference evidence="12" key="1">
    <citation type="submission" date="2025-08" db="UniProtKB">
        <authorList>
            <consortium name="RefSeq"/>
        </authorList>
    </citation>
    <scope>IDENTIFICATION</scope>
</reference>
<keyword evidence="3 9" id="KW-0812">Transmembrane</keyword>
<dbReference type="AlphaFoldDB" id="A0A6J1NH80"/>
<gene>
    <name evidence="12" type="primary">LOC112050313</name>
</gene>
<feature type="signal peptide" evidence="10">
    <location>
        <begin position="1"/>
        <end position="22"/>
    </location>
</feature>
<evidence type="ECO:0000256" key="4">
    <source>
        <dbReference type="ARBA" id="ARBA00022729"/>
    </source>
</evidence>